<dbReference type="Pfam" id="PF03992">
    <property type="entry name" value="ABM"/>
    <property type="match status" value="1"/>
</dbReference>
<dbReference type="InterPro" id="IPR011008">
    <property type="entry name" value="Dimeric_a/b-barrel"/>
</dbReference>
<dbReference type="PANTHER" id="PTHR34474">
    <property type="entry name" value="SIGNAL TRANSDUCTION PROTEIN TRAP"/>
    <property type="match status" value="1"/>
</dbReference>
<comment type="caution">
    <text evidence="2">The sequence shown here is derived from an EMBL/GenBank/DDBJ whole genome shotgun (WGS) entry which is preliminary data.</text>
</comment>
<dbReference type="InterPro" id="IPR007138">
    <property type="entry name" value="ABM_dom"/>
</dbReference>
<dbReference type="PROSITE" id="PS51725">
    <property type="entry name" value="ABM"/>
    <property type="match status" value="1"/>
</dbReference>
<proteinExistence type="predicted"/>
<dbReference type="SUPFAM" id="SSF54909">
    <property type="entry name" value="Dimeric alpha+beta barrel"/>
    <property type="match status" value="1"/>
</dbReference>
<evidence type="ECO:0000313" key="2">
    <source>
        <dbReference type="EMBL" id="ERN54966.1"/>
    </source>
</evidence>
<dbReference type="PATRIC" id="fig|1188261.3.peg.59"/>
<dbReference type="Gene3D" id="3.30.70.100">
    <property type="match status" value="1"/>
</dbReference>
<evidence type="ECO:0000313" key="3">
    <source>
        <dbReference type="Proteomes" id="UP000017170"/>
    </source>
</evidence>
<dbReference type="InterPro" id="IPR050404">
    <property type="entry name" value="Heme-degrading_MO"/>
</dbReference>
<sequence>MRVRKVVLSKVPFNDAASIQLTSAQQNVYYIEDTREDSGAGEVYSVLNETGNIPDAGFVVLNNIPVSADGRGMFEERFQNRAGLVEKEPGFKAIRILRPETSDTYIVMTVWKSKEYFKKWQESNAYNHAHKKRGTKEGLGSSIFPRPSYVTEYTI</sequence>
<dbReference type="EMBL" id="ATAE01000003">
    <property type="protein sequence ID" value="ERN54966.1"/>
    <property type="molecule type" value="Genomic_DNA"/>
</dbReference>
<gene>
    <name evidence="2" type="ORF">A33I_03245</name>
</gene>
<evidence type="ECO:0000259" key="1">
    <source>
        <dbReference type="PROSITE" id="PS51725"/>
    </source>
</evidence>
<reference evidence="2 3" key="1">
    <citation type="journal article" date="2013" name="Genome Announc.">
        <title>Genome Sequence of the Extreme Obligate Alkaliphile Bacillus marmarensis Strain DSM 21297.</title>
        <authorList>
            <person name="Wernick D.G."/>
            <person name="Choi K.Y."/>
            <person name="Tat C.A."/>
            <person name="Lafontaine Rivera J.G."/>
            <person name="Liao J.C."/>
        </authorList>
    </citation>
    <scope>NUCLEOTIDE SEQUENCE [LARGE SCALE GENOMIC DNA]</scope>
    <source>
        <strain evidence="2 3">DSM 21297</strain>
    </source>
</reference>
<feature type="domain" description="ABM" evidence="1">
    <location>
        <begin position="58"/>
        <end position="144"/>
    </location>
</feature>
<dbReference type="PANTHER" id="PTHR34474:SF2">
    <property type="entry name" value="SIGNAL TRANSDUCTION PROTEIN TRAP"/>
    <property type="match status" value="1"/>
</dbReference>
<name>U6SWE0_9BACI</name>
<accession>U6SWE0</accession>
<protein>
    <recommendedName>
        <fullName evidence="1">ABM domain-containing protein</fullName>
    </recommendedName>
</protein>
<dbReference type="Proteomes" id="UP000017170">
    <property type="component" value="Unassembled WGS sequence"/>
</dbReference>
<keyword evidence="3" id="KW-1185">Reference proteome</keyword>
<organism evidence="2 3">
    <name type="scientific">Alkalihalophilus marmarensis DSM 21297</name>
    <dbReference type="NCBI Taxonomy" id="1188261"/>
    <lineage>
        <taxon>Bacteria</taxon>
        <taxon>Bacillati</taxon>
        <taxon>Bacillota</taxon>
        <taxon>Bacilli</taxon>
        <taxon>Bacillales</taxon>
        <taxon>Bacillaceae</taxon>
        <taxon>Alkalihalophilus</taxon>
    </lineage>
</organism>
<dbReference type="AlphaFoldDB" id="U6SWE0"/>